<gene>
    <name evidence="1" type="ORF">GCWU000324_01350</name>
</gene>
<dbReference type="HOGENOM" id="CLU_3099789_0_0_4"/>
<evidence type="ECO:0000313" key="1">
    <source>
        <dbReference type="EMBL" id="EEP69436.1"/>
    </source>
</evidence>
<protein>
    <submittedName>
        <fullName evidence="1">Uncharacterized protein</fullName>
    </submittedName>
</protein>
<comment type="caution">
    <text evidence="1">The sequence shown here is derived from an EMBL/GenBank/DDBJ whole genome shotgun (WGS) entry which is preliminary data.</text>
</comment>
<reference evidence="1" key="1">
    <citation type="submission" date="2009-04" db="EMBL/GenBank/DDBJ databases">
        <authorList>
            <person name="Weinstock G."/>
            <person name="Sodergren E."/>
            <person name="Clifton S."/>
            <person name="Fulton L."/>
            <person name="Fulton B."/>
            <person name="Courtney L."/>
            <person name="Fronick C."/>
            <person name="Harrison M."/>
            <person name="Strong C."/>
            <person name="Farmer C."/>
            <person name="Delahaunty K."/>
            <person name="Markovic C."/>
            <person name="Hall O."/>
            <person name="Minx P."/>
            <person name="Tomlinson C."/>
            <person name="Mitreva M."/>
            <person name="Nelson J."/>
            <person name="Hou S."/>
            <person name="Wollam A."/>
            <person name="Pepin K.H."/>
            <person name="Johnson M."/>
            <person name="Bhonagiri V."/>
            <person name="Nash W.E."/>
            <person name="Warren W."/>
            <person name="Chinwalla A."/>
            <person name="Mardis E.R."/>
            <person name="Wilson R.K."/>
        </authorList>
    </citation>
    <scope>NUCLEOTIDE SEQUENCE [LARGE SCALE GENOMIC DNA]</scope>
    <source>
        <strain evidence="1">ATCC 51147</strain>
    </source>
</reference>
<keyword evidence="2" id="KW-1185">Reference proteome</keyword>
<dbReference type="AlphaFoldDB" id="C4GGT1"/>
<proteinExistence type="predicted"/>
<accession>C4GGT1</accession>
<organism evidence="1 2">
    <name type="scientific">Kingella oralis ATCC 51147</name>
    <dbReference type="NCBI Taxonomy" id="629741"/>
    <lineage>
        <taxon>Bacteria</taxon>
        <taxon>Pseudomonadati</taxon>
        <taxon>Pseudomonadota</taxon>
        <taxon>Betaproteobacteria</taxon>
        <taxon>Neisseriales</taxon>
        <taxon>Neisseriaceae</taxon>
        <taxon>Kingella</taxon>
    </lineage>
</organism>
<evidence type="ECO:0000313" key="2">
    <source>
        <dbReference type="Proteomes" id="UP000003009"/>
    </source>
</evidence>
<dbReference type="EMBL" id="ACJW02000002">
    <property type="protein sequence ID" value="EEP69436.1"/>
    <property type="molecule type" value="Genomic_DNA"/>
</dbReference>
<name>C4GGT1_9NEIS</name>
<sequence length="51" mass="5942">MQSRALPQCALGKNTAHLAWVWRRNAMKRLNCRNDRLKAKRQPENVLNAVL</sequence>
<dbReference type="Proteomes" id="UP000003009">
    <property type="component" value="Unassembled WGS sequence"/>
</dbReference>